<evidence type="ECO:0000256" key="1">
    <source>
        <dbReference type="SAM" id="Phobius"/>
    </source>
</evidence>
<keyword evidence="3" id="KW-1185">Reference proteome</keyword>
<evidence type="ECO:0000313" key="2">
    <source>
        <dbReference type="EMBL" id="KAK3907683.1"/>
    </source>
</evidence>
<comment type="caution">
    <text evidence="2">The sequence shown here is derived from an EMBL/GenBank/DDBJ whole genome shotgun (WGS) entry which is preliminary data.</text>
</comment>
<keyword evidence="1" id="KW-1133">Transmembrane helix</keyword>
<keyword evidence="1" id="KW-0812">Transmembrane</keyword>
<reference evidence="2" key="1">
    <citation type="submission" date="2021-07" db="EMBL/GenBank/DDBJ databases">
        <authorList>
            <person name="Catto M.A."/>
            <person name="Jacobson A."/>
            <person name="Kennedy G."/>
            <person name="Labadie P."/>
            <person name="Hunt B.G."/>
            <person name="Srinivasan R."/>
        </authorList>
    </citation>
    <scope>NUCLEOTIDE SEQUENCE</scope>
    <source>
        <strain evidence="2">PL_HMW_Pooled</strain>
        <tissue evidence="2">Head</tissue>
    </source>
</reference>
<dbReference type="Proteomes" id="UP001219518">
    <property type="component" value="Unassembled WGS sequence"/>
</dbReference>
<gene>
    <name evidence="2" type="ORF">KUF71_018319</name>
</gene>
<protein>
    <submittedName>
        <fullName evidence="2">Neurobeachin-like protein</fullName>
    </submittedName>
</protein>
<evidence type="ECO:0000313" key="3">
    <source>
        <dbReference type="Proteomes" id="UP001219518"/>
    </source>
</evidence>
<keyword evidence="1" id="KW-0472">Membrane</keyword>
<proteinExistence type="predicted"/>
<name>A0AAE1L5P8_9NEOP</name>
<sequence>MWLLNIICHFKSQDFTCISATDLANPGRFSMHLEVMVHVRSNLQLHLLTSCTVGLCELLVIVSYLLLNPIYFVRSLKYLKVEFEIYCWKDDRESTYLKDIER</sequence>
<dbReference type="AlphaFoldDB" id="A0AAE1L5P8"/>
<feature type="transmembrane region" description="Helical" evidence="1">
    <location>
        <begin position="45"/>
        <end position="67"/>
    </location>
</feature>
<accession>A0AAE1L5P8</accession>
<reference evidence="2" key="2">
    <citation type="journal article" date="2023" name="BMC Genomics">
        <title>Pest status, molecular evolution, and epigenetic factors derived from the genome assembly of Frankliniella fusca, a thysanopteran phytovirus vector.</title>
        <authorList>
            <person name="Catto M.A."/>
            <person name="Labadie P.E."/>
            <person name="Jacobson A.L."/>
            <person name="Kennedy G.G."/>
            <person name="Srinivasan R."/>
            <person name="Hunt B.G."/>
        </authorList>
    </citation>
    <scope>NUCLEOTIDE SEQUENCE</scope>
    <source>
        <strain evidence="2">PL_HMW_Pooled</strain>
    </source>
</reference>
<dbReference type="EMBL" id="JAHWGI010000014">
    <property type="protein sequence ID" value="KAK3907683.1"/>
    <property type="molecule type" value="Genomic_DNA"/>
</dbReference>
<organism evidence="2 3">
    <name type="scientific">Frankliniella fusca</name>
    <dbReference type="NCBI Taxonomy" id="407009"/>
    <lineage>
        <taxon>Eukaryota</taxon>
        <taxon>Metazoa</taxon>
        <taxon>Ecdysozoa</taxon>
        <taxon>Arthropoda</taxon>
        <taxon>Hexapoda</taxon>
        <taxon>Insecta</taxon>
        <taxon>Pterygota</taxon>
        <taxon>Neoptera</taxon>
        <taxon>Paraneoptera</taxon>
        <taxon>Thysanoptera</taxon>
        <taxon>Terebrantia</taxon>
        <taxon>Thripoidea</taxon>
        <taxon>Thripidae</taxon>
        <taxon>Frankliniella</taxon>
    </lineage>
</organism>